<evidence type="ECO:0000313" key="2">
    <source>
        <dbReference type="EMBL" id="MBU9713422.1"/>
    </source>
</evidence>
<dbReference type="EMBL" id="JAHQCS010000135">
    <property type="protein sequence ID" value="MBU9713422.1"/>
    <property type="molecule type" value="Genomic_DNA"/>
</dbReference>
<comment type="caution">
    <text evidence="2">The sequence shown here is derived from an EMBL/GenBank/DDBJ whole genome shotgun (WGS) entry which is preliminary data.</text>
</comment>
<keyword evidence="3" id="KW-1185">Reference proteome</keyword>
<dbReference type="InterPro" id="IPR050491">
    <property type="entry name" value="AmpC-like"/>
</dbReference>
<dbReference type="InterPro" id="IPR001466">
    <property type="entry name" value="Beta-lactam-related"/>
</dbReference>
<reference evidence="2 3" key="1">
    <citation type="submission" date="2021-06" db="EMBL/GenBank/DDBJ databases">
        <title>Bacillus sp. RD4P76, an endophyte from a halophyte.</title>
        <authorList>
            <person name="Sun J.-Q."/>
        </authorList>
    </citation>
    <scope>NUCLEOTIDE SEQUENCE [LARGE SCALE GENOMIC DNA]</scope>
    <source>
        <strain evidence="2 3">CGMCC 1.15917</strain>
    </source>
</reference>
<sequence length="439" mass="50026">MILNWGNFESYLREKMREQHIPGVAVAVSRNGNLLFGKGFGYSDLKSENKVTLDTIFGIASVTKSFTALAIIKLEEEGRLSIEDAVVDHLPELVIPSIKEMKEIKIFHLLTHTTGIAPLKRREELNKLREHIVYLSSEPHEVLGKPGEYFSYCNDSFILLGAIIERLTGKLFRRYITEVLLNELQLFRTTMSLEEVAKYDNVSTPYVWNMETESLEENPWPILGNYEVGGGIRSNALDLLKYGEVYCHEKRENGKIPASNVVKKMWENPFKITENNYYGFGWKVTPNYNSYTLVEHGGGQPGVSSNVGFIPEIGLVVVVLCNVSNVAANDIWLAAVNTALQIPLEQKRVEYKHKDDIVFDQLNRFVGTYTSKEGGYAAIYLKNHHPTLSTNGQEFSLQLVKEDTLLIKKLEKPITFFFKGEEKAWAILFGSRMFLRRER</sequence>
<dbReference type="PANTHER" id="PTHR46825">
    <property type="entry name" value="D-ALANYL-D-ALANINE-CARBOXYPEPTIDASE/ENDOPEPTIDASE AMPH"/>
    <property type="match status" value="1"/>
</dbReference>
<dbReference type="RefSeq" id="WP_217067579.1">
    <property type="nucleotide sequence ID" value="NZ_JAHQCS010000135.1"/>
</dbReference>
<gene>
    <name evidence="2" type="ORF">KS419_16965</name>
</gene>
<dbReference type="PANTHER" id="PTHR46825:SF9">
    <property type="entry name" value="BETA-LACTAMASE-RELATED DOMAIN-CONTAINING PROTEIN"/>
    <property type="match status" value="1"/>
</dbReference>
<dbReference type="Pfam" id="PF00144">
    <property type="entry name" value="Beta-lactamase"/>
    <property type="match status" value="1"/>
</dbReference>
<proteinExistence type="predicted"/>
<protein>
    <submittedName>
        <fullName evidence="2">Beta-lactamase family protein</fullName>
    </submittedName>
</protein>
<organism evidence="2 3">
    <name type="scientific">Evansella tamaricis</name>
    <dbReference type="NCBI Taxonomy" id="2069301"/>
    <lineage>
        <taxon>Bacteria</taxon>
        <taxon>Bacillati</taxon>
        <taxon>Bacillota</taxon>
        <taxon>Bacilli</taxon>
        <taxon>Bacillales</taxon>
        <taxon>Bacillaceae</taxon>
        <taxon>Evansella</taxon>
    </lineage>
</organism>
<evidence type="ECO:0000313" key="3">
    <source>
        <dbReference type="Proteomes" id="UP000784880"/>
    </source>
</evidence>
<dbReference type="Proteomes" id="UP000784880">
    <property type="component" value="Unassembled WGS sequence"/>
</dbReference>
<feature type="domain" description="Beta-lactamase-related" evidence="1">
    <location>
        <begin position="8"/>
        <end position="325"/>
    </location>
</feature>
<name>A0ABS6JKS1_9BACI</name>
<evidence type="ECO:0000259" key="1">
    <source>
        <dbReference type="Pfam" id="PF00144"/>
    </source>
</evidence>
<accession>A0ABS6JKS1</accession>